<evidence type="ECO:0000313" key="1">
    <source>
        <dbReference type="EMBL" id="KAJ3552552.1"/>
    </source>
</evidence>
<evidence type="ECO:0000313" key="2">
    <source>
        <dbReference type="Proteomes" id="UP001148662"/>
    </source>
</evidence>
<sequence length="399" mass="45180">MRVKATPRHREPPLFDIWALEPEDSSDESDKENNSEDEREDDTRDDAGRHPTPVRMQAPSDHDRESIHPYVREDLKGAKAVGFFSWTEAVLGISSTKLLARAREIAKLRWFEDKIIQEALIDYCRGTTEKARYNPFVHLSNRVVELARGKLAGVSKYPVNDFCIANNSDRVVQTIPEHGALGAKRRPDLLGLSQSTAVKLYSPRGSVHWFDILFWGELKQINVLVEPLSKERKARYMSSLDDSGFPTDRPKSARARPRLPPVEPDVQTDQWFKAWGKILLETTNMVQTGIFDDSDTDDNEERDTKAMWETAGGVFTKHRLKAVLSKAFPISRDRVTDSGDSDSDGEEVSVPDVDLLPSPVNKFAPPKRQTRARKAKPVQPVAPPENDIRSRLRPRPPRA</sequence>
<reference evidence="1" key="1">
    <citation type="submission" date="2022-07" db="EMBL/GenBank/DDBJ databases">
        <title>Genome Sequence of Phlebia brevispora.</title>
        <authorList>
            <person name="Buettner E."/>
        </authorList>
    </citation>
    <scope>NUCLEOTIDE SEQUENCE</scope>
    <source>
        <strain evidence="1">MPL23</strain>
    </source>
</reference>
<dbReference type="Proteomes" id="UP001148662">
    <property type="component" value="Unassembled WGS sequence"/>
</dbReference>
<comment type="caution">
    <text evidence="1">The sequence shown here is derived from an EMBL/GenBank/DDBJ whole genome shotgun (WGS) entry which is preliminary data.</text>
</comment>
<dbReference type="EMBL" id="JANHOG010000647">
    <property type="protein sequence ID" value="KAJ3552552.1"/>
    <property type="molecule type" value="Genomic_DNA"/>
</dbReference>
<proteinExistence type="predicted"/>
<protein>
    <submittedName>
        <fullName evidence="1">Uncharacterized protein</fullName>
    </submittedName>
</protein>
<gene>
    <name evidence="1" type="ORF">NM688_g4093</name>
</gene>
<name>A0ACC1T4A7_9APHY</name>
<accession>A0ACC1T4A7</accession>
<organism evidence="1 2">
    <name type="scientific">Phlebia brevispora</name>
    <dbReference type="NCBI Taxonomy" id="194682"/>
    <lineage>
        <taxon>Eukaryota</taxon>
        <taxon>Fungi</taxon>
        <taxon>Dikarya</taxon>
        <taxon>Basidiomycota</taxon>
        <taxon>Agaricomycotina</taxon>
        <taxon>Agaricomycetes</taxon>
        <taxon>Polyporales</taxon>
        <taxon>Meruliaceae</taxon>
        <taxon>Phlebia</taxon>
    </lineage>
</organism>
<keyword evidence="2" id="KW-1185">Reference proteome</keyword>